<feature type="transmembrane region" description="Helical" evidence="7">
    <location>
        <begin position="42"/>
        <end position="65"/>
    </location>
</feature>
<sequence>MKAEGGDASMINLSVQQVLSLWAHGTVLRNLTVIGRNDQKEMWYWIFLWALFSSLFVHGAAGVLMFVMLQRHRQGRVISVIAVSIGFLASVTGAMITIELKSLLFGFVGECGMVECDLYQSHGNSFAENCRMRMPGGLLSGSREGEPRRQPCSEPRELNVSSPLSPGAAVAGIYRVAGKNMAPLEALVWGVGQTVLTLIISFSRILATL</sequence>
<evidence type="ECO:0000313" key="8">
    <source>
        <dbReference type="EMBL" id="MXQ91677.1"/>
    </source>
</evidence>
<feature type="region of interest" description="Disordered" evidence="6">
    <location>
        <begin position="138"/>
        <end position="163"/>
    </location>
</feature>
<comment type="similarity">
    <text evidence="2">Belongs to the TMEM170 family.</text>
</comment>
<evidence type="ECO:0000256" key="3">
    <source>
        <dbReference type="ARBA" id="ARBA00022692"/>
    </source>
</evidence>
<protein>
    <recommendedName>
        <fullName evidence="10">Transmembrane protein 170B</fullName>
    </recommendedName>
</protein>
<keyword evidence="4 7" id="KW-1133">Transmembrane helix</keyword>
<dbReference type="Proteomes" id="UP000322234">
    <property type="component" value="Unassembled WGS sequence"/>
</dbReference>
<dbReference type="InterPro" id="IPR019334">
    <property type="entry name" value="TMEM170A/B/YPR153W-like"/>
</dbReference>
<evidence type="ECO:0000256" key="1">
    <source>
        <dbReference type="ARBA" id="ARBA00004141"/>
    </source>
</evidence>
<feature type="transmembrane region" description="Helical" evidence="7">
    <location>
        <begin position="186"/>
        <end position="207"/>
    </location>
</feature>
<feature type="compositionally biased region" description="Basic and acidic residues" evidence="6">
    <location>
        <begin position="143"/>
        <end position="157"/>
    </location>
</feature>
<dbReference type="AlphaFoldDB" id="A0A6B0RSJ0"/>
<dbReference type="EMBL" id="VBQZ03000073">
    <property type="protein sequence ID" value="MXQ91677.1"/>
    <property type="molecule type" value="Genomic_DNA"/>
</dbReference>
<proteinExistence type="inferred from homology"/>
<comment type="caution">
    <text evidence="8">The sequence shown here is derived from an EMBL/GenBank/DDBJ whole genome shotgun (WGS) entry which is preliminary data.</text>
</comment>
<accession>A0A6B0RSJ0</accession>
<gene>
    <name evidence="8" type="ORF">E5288_WYG019870</name>
</gene>
<dbReference type="PANTHER" id="PTHR22779">
    <property type="entry name" value="SD17342P"/>
    <property type="match status" value="1"/>
</dbReference>
<evidence type="ECO:0000256" key="6">
    <source>
        <dbReference type="SAM" id="MobiDB-lite"/>
    </source>
</evidence>
<evidence type="ECO:0000256" key="2">
    <source>
        <dbReference type="ARBA" id="ARBA00006325"/>
    </source>
</evidence>
<dbReference type="Pfam" id="PF10190">
    <property type="entry name" value="Tmemb_170"/>
    <property type="match status" value="2"/>
</dbReference>
<keyword evidence="3 7" id="KW-0812">Transmembrane</keyword>
<comment type="subcellular location">
    <subcellularLocation>
        <location evidence="1">Membrane</location>
        <topology evidence="1">Multi-pass membrane protein</topology>
    </subcellularLocation>
</comment>
<keyword evidence="5 7" id="KW-0472">Membrane</keyword>
<evidence type="ECO:0008006" key="10">
    <source>
        <dbReference type="Google" id="ProtNLM"/>
    </source>
</evidence>
<evidence type="ECO:0000256" key="5">
    <source>
        <dbReference type="ARBA" id="ARBA00023136"/>
    </source>
</evidence>
<dbReference type="PANTHER" id="PTHR22779:SF4">
    <property type="entry name" value="TRANSMEMBRANE PROTEIN 170B"/>
    <property type="match status" value="1"/>
</dbReference>
<feature type="transmembrane region" description="Helical" evidence="7">
    <location>
        <begin position="77"/>
        <end position="98"/>
    </location>
</feature>
<reference evidence="8" key="1">
    <citation type="submission" date="2019-10" db="EMBL/GenBank/DDBJ databases">
        <title>The sequence and de novo assembly of the wild yak genome.</title>
        <authorList>
            <person name="Liu Y."/>
        </authorList>
    </citation>
    <scope>NUCLEOTIDE SEQUENCE [LARGE SCALE GENOMIC DNA]</scope>
    <source>
        <strain evidence="8">WY2019</strain>
    </source>
</reference>
<dbReference type="GO" id="GO:0090090">
    <property type="term" value="P:negative regulation of canonical Wnt signaling pathway"/>
    <property type="evidence" value="ECO:0007669"/>
    <property type="project" value="TreeGrafter"/>
</dbReference>
<evidence type="ECO:0000256" key="7">
    <source>
        <dbReference type="SAM" id="Phobius"/>
    </source>
</evidence>
<evidence type="ECO:0000313" key="9">
    <source>
        <dbReference type="Proteomes" id="UP000322234"/>
    </source>
</evidence>
<keyword evidence="9" id="KW-1185">Reference proteome</keyword>
<name>A0A6B0RSJ0_9CETA</name>
<dbReference type="GO" id="GO:0005886">
    <property type="term" value="C:plasma membrane"/>
    <property type="evidence" value="ECO:0007669"/>
    <property type="project" value="TreeGrafter"/>
</dbReference>
<organism evidence="8 9">
    <name type="scientific">Bos mutus</name>
    <name type="common">wild yak</name>
    <dbReference type="NCBI Taxonomy" id="72004"/>
    <lineage>
        <taxon>Eukaryota</taxon>
        <taxon>Metazoa</taxon>
        <taxon>Chordata</taxon>
        <taxon>Craniata</taxon>
        <taxon>Vertebrata</taxon>
        <taxon>Euteleostomi</taxon>
        <taxon>Mammalia</taxon>
        <taxon>Eutheria</taxon>
        <taxon>Laurasiatheria</taxon>
        <taxon>Artiodactyla</taxon>
        <taxon>Ruminantia</taxon>
        <taxon>Pecora</taxon>
        <taxon>Bovidae</taxon>
        <taxon>Bovinae</taxon>
        <taxon>Bos</taxon>
    </lineage>
</organism>
<evidence type="ECO:0000256" key="4">
    <source>
        <dbReference type="ARBA" id="ARBA00022989"/>
    </source>
</evidence>